<dbReference type="Proteomes" id="UP001187734">
    <property type="component" value="Unassembled WGS sequence"/>
</dbReference>
<protein>
    <submittedName>
        <fullName evidence="1">Uncharacterized protein</fullName>
    </submittedName>
</protein>
<proteinExistence type="predicted"/>
<sequence>MQNLIVTVLVPWRPQRLRRIAERYARDLALDEIVVLRTYYGGVGDDNKMSRWVYDAAESFEVSNPGQDLFGDFEDRWWHVLDDASLFDTGSEKWQSVYGVLPELATPALQRNFFSQLGLGFAKEEILRVSETRELEEEDYEDTVAAAAVKGCWLLILDEAAFRDEEMLLVFRDMKGDVVRQIAIKPDEAKNLPHYRLRGSIRESGY</sequence>
<name>A0AAE8MAC9_9HYPO</name>
<keyword evidence="2" id="KW-1185">Reference proteome</keyword>
<dbReference type="AlphaFoldDB" id="A0AAE8MAC9"/>
<reference evidence="1" key="1">
    <citation type="submission" date="2018-03" db="EMBL/GenBank/DDBJ databases">
        <authorList>
            <person name="Guldener U."/>
        </authorList>
    </citation>
    <scope>NUCLEOTIDE SEQUENCE</scope>
</reference>
<gene>
    <name evidence="1" type="ORF">FTOL_06989</name>
</gene>
<dbReference type="EMBL" id="ONZP01000234">
    <property type="protein sequence ID" value="SPJ78600.1"/>
    <property type="molecule type" value="Genomic_DNA"/>
</dbReference>
<evidence type="ECO:0000313" key="1">
    <source>
        <dbReference type="EMBL" id="SPJ78600.1"/>
    </source>
</evidence>
<comment type="caution">
    <text evidence="1">The sequence shown here is derived from an EMBL/GenBank/DDBJ whole genome shotgun (WGS) entry which is preliminary data.</text>
</comment>
<evidence type="ECO:0000313" key="2">
    <source>
        <dbReference type="Proteomes" id="UP001187734"/>
    </source>
</evidence>
<organism evidence="1 2">
    <name type="scientific">Fusarium torulosum</name>
    <dbReference type="NCBI Taxonomy" id="33205"/>
    <lineage>
        <taxon>Eukaryota</taxon>
        <taxon>Fungi</taxon>
        <taxon>Dikarya</taxon>
        <taxon>Ascomycota</taxon>
        <taxon>Pezizomycotina</taxon>
        <taxon>Sordariomycetes</taxon>
        <taxon>Hypocreomycetidae</taxon>
        <taxon>Hypocreales</taxon>
        <taxon>Nectriaceae</taxon>
        <taxon>Fusarium</taxon>
    </lineage>
</organism>
<accession>A0AAE8MAC9</accession>